<dbReference type="AlphaFoldDB" id="A0A915CZC1"/>
<proteinExistence type="predicted"/>
<protein>
    <submittedName>
        <fullName evidence="2">Uncharacterized protein</fullName>
    </submittedName>
</protein>
<name>A0A915CZC1_9BILA</name>
<accession>A0A915CZC1</accession>
<evidence type="ECO:0000313" key="1">
    <source>
        <dbReference type="Proteomes" id="UP000887574"/>
    </source>
</evidence>
<dbReference type="Gene3D" id="2.20.25.240">
    <property type="match status" value="1"/>
</dbReference>
<dbReference type="WBParaSite" id="jg13887">
    <property type="protein sequence ID" value="jg13887"/>
    <property type="gene ID" value="jg13887"/>
</dbReference>
<organism evidence="1 2">
    <name type="scientific">Ditylenchus dipsaci</name>
    <dbReference type="NCBI Taxonomy" id="166011"/>
    <lineage>
        <taxon>Eukaryota</taxon>
        <taxon>Metazoa</taxon>
        <taxon>Ecdysozoa</taxon>
        <taxon>Nematoda</taxon>
        <taxon>Chromadorea</taxon>
        <taxon>Rhabditida</taxon>
        <taxon>Tylenchina</taxon>
        <taxon>Tylenchomorpha</taxon>
        <taxon>Sphaerularioidea</taxon>
        <taxon>Anguinidae</taxon>
        <taxon>Anguininae</taxon>
        <taxon>Ditylenchus</taxon>
    </lineage>
</organism>
<dbReference type="Proteomes" id="UP000887574">
    <property type="component" value="Unplaced"/>
</dbReference>
<keyword evidence="1" id="KW-1185">Reference proteome</keyword>
<sequence length="184" mass="21154">MLKDIGGHLYWKILSRGKRTYWRCTFFQTGWDGTSNTKCGGKGLTSDEKFELTLAHNHYGDENRIEAKRFQGIIQSKQFPAKSFLAASSAVPSKKFQKKHGVPKDFKMFYDEVFLKFDRWNGAERVLIFSTNKCLDLLVAEKNIGADGTCLLTDRKKETYEFVLKKLVELRPELSPKSIAWTLS</sequence>
<evidence type="ECO:0000313" key="2">
    <source>
        <dbReference type="WBParaSite" id="jg13887"/>
    </source>
</evidence>
<reference evidence="2" key="1">
    <citation type="submission" date="2022-11" db="UniProtKB">
        <authorList>
            <consortium name="WormBaseParasite"/>
        </authorList>
    </citation>
    <scope>IDENTIFICATION</scope>
</reference>